<dbReference type="SUPFAM" id="SSF51197">
    <property type="entry name" value="Clavaminate synthase-like"/>
    <property type="match status" value="1"/>
</dbReference>
<name>A0A8J7M4C2_9RHOB</name>
<dbReference type="InterPro" id="IPR005123">
    <property type="entry name" value="Oxoglu/Fe-dep_dioxygenase_dom"/>
</dbReference>
<keyword evidence="4" id="KW-1185">Reference proteome</keyword>
<comment type="caution">
    <text evidence="3">The sequence shown here is derived from an EMBL/GenBank/DDBJ whole genome shotgun (WGS) entry which is preliminary data.</text>
</comment>
<sequence length="262" mass="29528">MHDILDLDRYPLDRPGSPEWTALVERCRQELAQEGMFNLEGFMRPEAVARALSQIVPVLDASAFRHKRSHNIYFRKEIPGLSPDHPALRLFETSNQTICADQIEGSLPVAVYDWPAMAAFLAATMDKSALYPMDDRIACANVMRYSEGEALNWHFDRSEFTTTLLLQAPTKGGVFEYRNALRSDDDPNYKGVARMLQGEDDEVQSMLASAGTLNVFRGKNTAHRVTPVEGPVDRVIAVFSYYEKPGVRFSDEERIGFYGRAA</sequence>
<dbReference type="GO" id="GO:0046872">
    <property type="term" value="F:metal ion binding"/>
    <property type="evidence" value="ECO:0007669"/>
    <property type="project" value="UniProtKB-KW"/>
</dbReference>
<evidence type="ECO:0000259" key="2">
    <source>
        <dbReference type="PROSITE" id="PS51471"/>
    </source>
</evidence>
<evidence type="ECO:0000256" key="1">
    <source>
        <dbReference type="RuleBase" id="RU003682"/>
    </source>
</evidence>
<keyword evidence="1" id="KW-0408">Iron</keyword>
<keyword evidence="1" id="KW-0479">Metal-binding</keyword>
<dbReference type="InterPro" id="IPR056470">
    <property type="entry name" value="BesD/HalB-like"/>
</dbReference>
<dbReference type="Gene3D" id="2.60.120.620">
    <property type="entry name" value="q2cbj1_9rhob like domain"/>
    <property type="match status" value="1"/>
</dbReference>
<accession>A0A8J7M4C2</accession>
<dbReference type="PROSITE" id="PS51471">
    <property type="entry name" value="FE2OG_OXY"/>
    <property type="match status" value="1"/>
</dbReference>
<dbReference type="Proteomes" id="UP000655420">
    <property type="component" value="Unassembled WGS sequence"/>
</dbReference>
<comment type="similarity">
    <text evidence="1">Belongs to the iron/ascorbate-dependent oxidoreductase family.</text>
</comment>
<dbReference type="GO" id="GO:0016491">
    <property type="term" value="F:oxidoreductase activity"/>
    <property type="evidence" value="ECO:0007669"/>
    <property type="project" value="UniProtKB-KW"/>
</dbReference>
<proteinExistence type="inferred from homology"/>
<keyword evidence="1" id="KW-0560">Oxidoreductase</keyword>
<dbReference type="EMBL" id="JAEHHL010000001">
    <property type="protein sequence ID" value="MBK0398171.1"/>
    <property type="molecule type" value="Genomic_DNA"/>
</dbReference>
<dbReference type="RefSeq" id="WP_200606905.1">
    <property type="nucleotide sequence ID" value="NZ_JAEHHL010000001.1"/>
</dbReference>
<dbReference type="AlphaFoldDB" id="A0A8J7M4C2"/>
<gene>
    <name evidence="3" type="ORF">H0I76_03135</name>
</gene>
<evidence type="ECO:0000313" key="4">
    <source>
        <dbReference type="Proteomes" id="UP000655420"/>
    </source>
</evidence>
<protein>
    <submittedName>
        <fullName evidence="3">2OG-Fe(II) oxygenase</fullName>
    </submittedName>
</protein>
<feature type="domain" description="Fe2OG dioxygenase" evidence="2">
    <location>
        <begin position="136"/>
        <end position="243"/>
    </location>
</feature>
<evidence type="ECO:0000313" key="3">
    <source>
        <dbReference type="EMBL" id="MBK0398171.1"/>
    </source>
</evidence>
<organism evidence="3 4">
    <name type="scientific">Thermohalobaculum xanthum</name>
    <dbReference type="NCBI Taxonomy" id="2753746"/>
    <lineage>
        <taxon>Bacteria</taxon>
        <taxon>Pseudomonadati</taxon>
        <taxon>Pseudomonadota</taxon>
        <taxon>Alphaproteobacteria</taxon>
        <taxon>Rhodobacterales</taxon>
        <taxon>Paracoccaceae</taxon>
        <taxon>Thermohalobaculum</taxon>
    </lineage>
</organism>
<reference evidence="3" key="1">
    <citation type="submission" date="2020-12" db="EMBL/GenBank/DDBJ databases">
        <title>Bacterial taxonomy.</title>
        <authorList>
            <person name="Pan X."/>
        </authorList>
    </citation>
    <scope>NUCLEOTIDE SEQUENCE</scope>
    <source>
        <strain evidence="3">M0105</strain>
    </source>
</reference>
<dbReference type="Pfam" id="PF23169">
    <property type="entry name" value="HalD"/>
    <property type="match status" value="1"/>
</dbReference>